<name>A0A7M3UNQ2_POV01</name>
<sequence length="71" mass="8214">MNNINRHALSQMNHDQQIVYTAMMMNPEQIPLFNQSANAEYIRIGNIIKEMFKNGIYKKMTLGNEGVVILE</sequence>
<organism evidence="1">
    <name type="scientific">Pyramimonas orientalis virus</name>
    <name type="common">PoV01</name>
    <dbReference type="NCBI Taxonomy" id="455367"/>
    <lineage>
        <taxon>Viruses</taxon>
        <taxon>Varidnaviria</taxon>
        <taxon>Bamfordvirae</taxon>
        <taxon>Nucleocytoviricota</taxon>
        <taxon>Megaviricetes</taxon>
        <taxon>Imitervirales</taxon>
        <taxon>Allomimiviridae</taxon>
        <taxon>Heliosvirus</taxon>
        <taxon>Heliosvirus raunefjordenense</taxon>
    </lineage>
</organism>
<gene>
    <name evidence="1" type="ORF">HWQ62_00190</name>
</gene>
<proteinExistence type="predicted"/>
<dbReference type="EMBL" id="MT663535">
    <property type="protein sequence ID" value="QOI90327.1"/>
    <property type="molecule type" value="Genomic_DNA"/>
</dbReference>
<reference evidence="1" key="1">
    <citation type="submission" date="2020-06" db="EMBL/GenBank/DDBJ databases">
        <title>Lateral gene transfer of anion-conducting channel rhodopsins between green algae and giant viruses.</title>
        <authorList>
            <person name="Rozenberg A."/>
            <person name="Oppermann J."/>
            <person name="Wietek J."/>
            <person name="Fernandez Lahore R.G."/>
            <person name="Sandaa R.-A."/>
            <person name="Bratbak G."/>
            <person name="Hegemann P."/>
            <person name="Beja O."/>
        </authorList>
    </citation>
    <scope>NUCLEOTIDE SEQUENCE</scope>
    <source>
        <strain evidence="1">01B</strain>
    </source>
</reference>
<protein>
    <submittedName>
        <fullName evidence="1">Uncharacterized protein</fullName>
    </submittedName>
</protein>
<organismHost>
    <name type="scientific">Pyramimonas plurioculata</name>
    <dbReference type="NCBI Taxonomy" id="36893"/>
</organismHost>
<evidence type="ECO:0000313" key="1">
    <source>
        <dbReference type="EMBL" id="QOI90327.1"/>
    </source>
</evidence>
<accession>A0A7M3UNQ2</accession>